<dbReference type="GO" id="GO:0005506">
    <property type="term" value="F:iron ion binding"/>
    <property type="evidence" value="ECO:0007669"/>
    <property type="project" value="InterPro"/>
</dbReference>
<organism evidence="1 2">
    <name type="scientific">Aspergillus violaceofuscus (strain CBS 115571)</name>
    <dbReference type="NCBI Taxonomy" id="1450538"/>
    <lineage>
        <taxon>Eukaryota</taxon>
        <taxon>Fungi</taxon>
        <taxon>Dikarya</taxon>
        <taxon>Ascomycota</taxon>
        <taxon>Pezizomycotina</taxon>
        <taxon>Eurotiomycetes</taxon>
        <taxon>Eurotiomycetidae</taxon>
        <taxon>Eurotiales</taxon>
        <taxon>Aspergillaceae</taxon>
        <taxon>Aspergillus</taxon>
    </lineage>
</organism>
<name>A0A2V5GZE3_ASPV1</name>
<keyword evidence="2" id="KW-1185">Reference proteome</keyword>
<evidence type="ECO:0000313" key="2">
    <source>
        <dbReference type="Proteomes" id="UP000249829"/>
    </source>
</evidence>
<dbReference type="STRING" id="1450538.A0A2V5GZE3"/>
<dbReference type="GO" id="GO:0016705">
    <property type="term" value="F:oxidoreductase activity, acting on paired donors, with incorporation or reduction of molecular oxygen"/>
    <property type="evidence" value="ECO:0007669"/>
    <property type="project" value="InterPro"/>
</dbReference>
<keyword evidence="1" id="KW-0503">Monooxygenase</keyword>
<dbReference type="Gene3D" id="1.10.630.10">
    <property type="entry name" value="Cytochrome P450"/>
    <property type="match status" value="1"/>
</dbReference>
<dbReference type="OMA" id="RFHRAND"/>
<evidence type="ECO:0000313" key="1">
    <source>
        <dbReference type="EMBL" id="PYI13753.1"/>
    </source>
</evidence>
<dbReference type="GO" id="GO:0004497">
    <property type="term" value="F:monooxygenase activity"/>
    <property type="evidence" value="ECO:0007669"/>
    <property type="project" value="UniProtKB-KW"/>
</dbReference>
<keyword evidence="1" id="KW-0560">Oxidoreductase</keyword>
<protein>
    <submittedName>
        <fullName evidence="1">Putative sterigmatocystin biosynthesis cytochrome P450 monooxygenase</fullName>
    </submittedName>
</protein>
<dbReference type="AlphaFoldDB" id="A0A2V5GZE3"/>
<dbReference type="GO" id="GO:0020037">
    <property type="term" value="F:heme binding"/>
    <property type="evidence" value="ECO:0007669"/>
    <property type="project" value="InterPro"/>
</dbReference>
<accession>A0A2V5GZE3</accession>
<dbReference type="SUPFAM" id="SSF48264">
    <property type="entry name" value="Cytochrome P450"/>
    <property type="match status" value="1"/>
</dbReference>
<proteinExistence type="predicted"/>
<sequence length="145" mass="16282">MDLLPPPAPTSPHSWPKTLDHFLNPAPYLRIRGQLESDIQRYHTVYGSALRYGHHEVSFTTAQAWKDIYGHGHSQLPRAQSSTRNASNIIGANDTNHARYRKALAHASSPKALQAQELIITGYLDQLLDRLRELADRGHEAEIGK</sequence>
<dbReference type="Proteomes" id="UP000249829">
    <property type="component" value="Unassembled WGS sequence"/>
</dbReference>
<dbReference type="InterPro" id="IPR036396">
    <property type="entry name" value="Cyt_P450_sf"/>
</dbReference>
<reference evidence="1 2" key="1">
    <citation type="submission" date="2018-02" db="EMBL/GenBank/DDBJ databases">
        <title>The genomes of Aspergillus section Nigri reveals drivers in fungal speciation.</title>
        <authorList>
            <consortium name="DOE Joint Genome Institute"/>
            <person name="Vesth T.C."/>
            <person name="Nybo J."/>
            <person name="Theobald S."/>
            <person name="Brandl J."/>
            <person name="Frisvad J.C."/>
            <person name="Nielsen K.F."/>
            <person name="Lyhne E.K."/>
            <person name="Kogle M.E."/>
            <person name="Kuo A."/>
            <person name="Riley R."/>
            <person name="Clum A."/>
            <person name="Nolan M."/>
            <person name="Lipzen A."/>
            <person name="Salamov A."/>
            <person name="Henrissat B."/>
            <person name="Wiebenga A."/>
            <person name="De vries R.P."/>
            <person name="Grigoriev I.V."/>
            <person name="Mortensen U.H."/>
            <person name="Andersen M.R."/>
            <person name="Baker S.E."/>
        </authorList>
    </citation>
    <scope>NUCLEOTIDE SEQUENCE [LARGE SCALE GENOMIC DNA]</scope>
    <source>
        <strain evidence="1 2">CBS 115571</strain>
    </source>
</reference>
<dbReference type="EMBL" id="KZ825232">
    <property type="protein sequence ID" value="PYI13753.1"/>
    <property type="molecule type" value="Genomic_DNA"/>
</dbReference>
<gene>
    <name evidence="1" type="ORF">BO99DRAFT_437999</name>
</gene>